<dbReference type="OrthoDB" id="9790390at2"/>
<keyword evidence="5 9" id="KW-0676">Redox-active center</keyword>
<proteinExistence type="inferred from homology"/>
<feature type="disulfide bond" description="Redox-active" evidence="9">
    <location>
        <begin position="30"/>
        <end position="33"/>
    </location>
</feature>
<evidence type="ECO:0000256" key="4">
    <source>
        <dbReference type="ARBA" id="ARBA00023157"/>
    </source>
</evidence>
<sequence length="107" mass="11412">MTKAVSEANFGQEVLNSNEPVLVDFWAEWCGPCRAIAPVLDELSTELEGKVKIVKLNVDENPGIAAQYGVRSIPTMILFKGGEAADMKIGAGTPKAGLTKWLEGHAA</sequence>
<evidence type="ECO:0000256" key="2">
    <source>
        <dbReference type="ARBA" id="ARBA00022448"/>
    </source>
</evidence>
<evidence type="ECO:0000256" key="1">
    <source>
        <dbReference type="ARBA" id="ARBA00008987"/>
    </source>
</evidence>
<keyword evidence="4 9" id="KW-1015">Disulfide bond</keyword>
<feature type="site" description="Contributes to redox potential value" evidence="8">
    <location>
        <position position="32"/>
    </location>
</feature>
<keyword evidence="3" id="KW-0249">Electron transport</keyword>
<dbReference type="PANTHER" id="PTHR45663:SF11">
    <property type="entry name" value="GEO12009P1"/>
    <property type="match status" value="1"/>
</dbReference>
<dbReference type="PROSITE" id="PS00194">
    <property type="entry name" value="THIOREDOXIN_1"/>
    <property type="match status" value="1"/>
</dbReference>
<dbReference type="InterPro" id="IPR005746">
    <property type="entry name" value="Thioredoxin"/>
</dbReference>
<dbReference type="InterPro" id="IPR017937">
    <property type="entry name" value="Thioredoxin_CS"/>
</dbReference>
<dbReference type="CDD" id="cd02947">
    <property type="entry name" value="TRX_family"/>
    <property type="match status" value="1"/>
</dbReference>
<dbReference type="NCBIfam" id="TIGR01068">
    <property type="entry name" value="thioredoxin"/>
    <property type="match status" value="1"/>
</dbReference>
<name>A0A0F5FI49_9HYPH</name>
<dbReference type="EMBL" id="JZEY01000061">
    <property type="protein sequence ID" value="KKB07892.1"/>
    <property type="molecule type" value="Genomic_DNA"/>
</dbReference>
<evidence type="ECO:0000256" key="9">
    <source>
        <dbReference type="PIRSR" id="PIRSR000077-4"/>
    </source>
</evidence>
<dbReference type="PATRIC" id="fig|429727.3.peg.3031"/>
<dbReference type="GO" id="GO:0015035">
    <property type="term" value="F:protein-disulfide reductase activity"/>
    <property type="evidence" value="ECO:0007669"/>
    <property type="project" value="UniProtKB-UniRule"/>
</dbReference>
<feature type="site" description="Contributes to redox potential value" evidence="8">
    <location>
        <position position="31"/>
    </location>
</feature>
<dbReference type="InterPro" id="IPR013766">
    <property type="entry name" value="Thioredoxin_domain"/>
</dbReference>
<dbReference type="Proteomes" id="UP000033649">
    <property type="component" value="Unassembled WGS sequence"/>
</dbReference>
<comment type="caution">
    <text evidence="11">The sequence shown here is derived from an EMBL/GenBank/DDBJ whole genome shotgun (WGS) entry which is preliminary data.</text>
</comment>
<comment type="similarity">
    <text evidence="1 7">Belongs to the thioredoxin family.</text>
</comment>
<dbReference type="Pfam" id="PF00085">
    <property type="entry name" value="Thioredoxin"/>
    <property type="match status" value="1"/>
</dbReference>
<dbReference type="FunFam" id="3.40.30.10:FF:000001">
    <property type="entry name" value="Thioredoxin"/>
    <property type="match status" value="1"/>
</dbReference>
<dbReference type="InterPro" id="IPR036249">
    <property type="entry name" value="Thioredoxin-like_sf"/>
</dbReference>
<dbReference type="GO" id="GO:0005737">
    <property type="term" value="C:cytoplasm"/>
    <property type="evidence" value="ECO:0007669"/>
    <property type="project" value="TreeGrafter"/>
</dbReference>
<dbReference type="PIRSF" id="PIRSF000077">
    <property type="entry name" value="Thioredoxin"/>
    <property type="match status" value="1"/>
</dbReference>
<dbReference type="PRINTS" id="PR00421">
    <property type="entry name" value="THIOREDOXIN"/>
</dbReference>
<organism evidence="11 12">
    <name type="scientific">Devosia chinhatensis</name>
    <dbReference type="NCBI Taxonomy" id="429727"/>
    <lineage>
        <taxon>Bacteria</taxon>
        <taxon>Pseudomonadati</taxon>
        <taxon>Pseudomonadota</taxon>
        <taxon>Alphaproteobacteria</taxon>
        <taxon>Hyphomicrobiales</taxon>
        <taxon>Devosiaceae</taxon>
        <taxon>Devosia</taxon>
    </lineage>
</organism>
<dbReference type="RefSeq" id="WP_046105922.1">
    <property type="nucleotide sequence ID" value="NZ_JZEY01000061.1"/>
</dbReference>
<evidence type="ECO:0000256" key="7">
    <source>
        <dbReference type="PIRNR" id="PIRNR000077"/>
    </source>
</evidence>
<gene>
    <name evidence="11" type="ORF">VE26_14795</name>
</gene>
<dbReference type="Gene3D" id="3.40.30.10">
    <property type="entry name" value="Glutaredoxin"/>
    <property type="match status" value="1"/>
</dbReference>
<keyword evidence="12" id="KW-1185">Reference proteome</keyword>
<evidence type="ECO:0000256" key="8">
    <source>
        <dbReference type="PIRSR" id="PIRSR000077-1"/>
    </source>
</evidence>
<evidence type="ECO:0000313" key="12">
    <source>
        <dbReference type="Proteomes" id="UP000033649"/>
    </source>
</evidence>
<evidence type="ECO:0000256" key="3">
    <source>
        <dbReference type="ARBA" id="ARBA00022982"/>
    </source>
</evidence>
<feature type="active site" description="Nucleophile" evidence="8">
    <location>
        <position position="30"/>
    </location>
</feature>
<feature type="site" description="Deprotonates C-terminal active site Cys" evidence="8">
    <location>
        <position position="24"/>
    </location>
</feature>
<reference evidence="11 12" key="1">
    <citation type="submission" date="2015-03" db="EMBL/GenBank/DDBJ databases">
        <authorList>
            <person name="Hassan Y."/>
            <person name="Lepp D."/>
            <person name="Li X.-Z."/>
            <person name="Zhou T."/>
        </authorList>
    </citation>
    <scope>NUCLEOTIDE SEQUENCE [LARGE SCALE GENOMIC DNA]</scope>
    <source>
        <strain evidence="11 12">IPL18</strain>
    </source>
</reference>
<evidence type="ECO:0000313" key="11">
    <source>
        <dbReference type="EMBL" id="KKB07892.1"/>
    </source>
</evidence>
<protein>
    <recommendedName>
        <fullName evidence="6 7">Thioredoxin</fullName>
    </recommendedName>
</protein>
<feature type="active site" description="Nucleophile" evidence="8">
    <location>
        <position position="33"/>
    </location>
</feature>
<dbReference type="SUPFAM" id="SSF52833">
    <property type="entry name" value="Thioredoxin-like"/>
    <property type="match status" value="1"/>
</dbReference>
<accession>A0A0F5FI49</accession>
<evidence type="ECO:0000256" key="6">
    <source>
        <dbReference type="NCBIfam" id="TIGR01068"/>
    </source>
</evidence>
<dbReference type="PROSITE" id="PS51352">
    <property type="entry name" value="THIOREDOXIN_2"/>
    <property type="match status" value="1"/>
</dbReference>
<dbReference type="AlphaFoldDB" id="A0A0F5FI49"/>
<evidence type="ECO:0000256" key="5">
    <source>
        <dbReference type="ARBA" id="ARBA00023284"/>
    </source>
</evidence>
<dbReference type="PANTHER" id="PTHR45663">
    <property type="entry name" value="GEO12009P1"/>
    <property type="match status" value="1"/>
</dbReference>
<keyword evidence="2" id="KW-0813">Transport</keyword>
<evidence type="ECO:0000259" key="10">
    <source>
        <dbReference type="PROSITE" id="PS51352"/>
    </source>
</evidence>
<feature type="domain" description="Thioredoxin" evidence="10">
    <location>
        <begin position="1"/>
        <end position="107"/>
    </location>
</feature>
<dbReference type="STRING" id="429727.VE26_14795"/>